<dbReference type="AlphaFoldDB" id="A0A332AZE1"/>
<evidence type="ECO:0000313" key="1">
    <source>
        <dbReference type="EMBL" id="SSK63395.1"/>
    </source>
</evidence>
<proteinExistence type="predicted"/>
<accession>A0A332AZE1</accession>
<reference evidence="1 2" key="1">
    <citation type="submission" date="2018-07" db="EMBL/GenBank/DDBJ databases">
        <authorList>
            <consortium name="Pathogen Informatics"/>
        </authorList>
    </citation>
    <scope>NUCLEOTIDE SEQUENCE [LARGE SCALE GENOMIC DNA]</scope>
    <source>
        <strain evidence="1 2">4300STDY6470422</strain>
    </source>
</reference>
<protein>
    <submittedName>
        <fullName evidence="1">Putative thiol:disulfide interchange protein</fullName>
    </submittedName>
</protein>
<evidence type="ECO:0000313" key="2">
    <source>
        <dbReference type="Proteomes" id="UP000252603"/>
    </source>
</evidence>
<dbReference type="EMBL" id="UFEU01000034">
    <property type="protein sequence ID" value="SSK63395.1"/>
    <property type="molecule type" value="Genomic_DNA"/>
</dbReference>
<sequence>MDSIQSQFNAGNMFKLSGTPSGLSLKGEPMVFAGLRDPEQMLNSLKTANQKK</sequence>
<organism evidence="1 2">
    <name type="scientific">Klebsiella pneumoniae</name>
    <dbReference type="NCBI Taxonomy" id="573"/>
    <lineage>
        <taxon>Bacteria</taxon>
        <taxon>Pseudomonadati</taxon>
        <taxon>Pseudomonadota</taxon>
        <taxon>Gammaproteobacteria</taxon>
        <taxon>Enterobacterales</taxon>
        <taxon>Enterobacteriaceae</taxon>
        <taxon>Klebsiella/Raoultella group</taxon>
        <taxon>Klebsiella</taxon>
        <taxon>Klebsiella pneumoniae complex</taxon>
    </lineage>
</organism>
<dbReference type="Proteomes" id="UP000252603">
    <property type="component" value="Unassembled WGS sequence"/>
</dbReference>
<name>A0A332AZE1_KLEPN</name>
<gene>
    <name evidence="1" type="ORF">SAMEA4364603_05325</name>
</gene>